<dbReference type="AlphaFoldDB" id="A0A9P6JTG1"/>
<gene>
    <name evidence="2" type="ORF">CPB83DRAFT_903077</name>
</gene>
<feature type="region of interest" description="Disordered" evidence="1">
    <location>
        <begin position="25"/>
        <end position="58"/>
    </location>
</feature>
<evidence type="ECO:0000313" key="2">
    <source>
        <dbReference type="EMBL" id="KAF9533087.1"/>
    </source>
</evidence>
<dbReference type="Proteomes" id="UP000807306">
    <property type="component" value="Unassembled WGS sequence"/>
</dbReference>
<reference evidence="2" key="1">
    <citation type="submission" date="2020-11" db="EMBL/GenBank/DDBJ databases">
        <authorList>
            <consortium name="DOE Joint Genome Institute"/>
            <person name="Ahrendt S."/>
            <person name="Riley R."/>
            <person name="Andreopoulos W."/>
            <person name="Labutti K."/>
            <person name="Pangilinan J."/>
            <person name="Ruiz-Duenas F.J."/>
            <person name="Barrasa J.M."/>
            <person name="Sanchez-Garcia M."/>
            <person name="Camarero S."/>
            <person name="Miyauchi S."/>
            <person name="Serrano A."/>
            <person name="Linde D."/>
            <person name="Babiker R."/>
            <person name="Drula E."/>
            <person name="Ayuso-Fernandez I."/>
            <person name="Pacheco R."/>
            <person name="Padilla G."/>
            <person name="Ferreira P."/>
            <person name="Barriuso J."/>
            <person name="Kellner H."/>
            <person name="Castanera R."/>
            <person name="Alfaro M."/>
            <person name="Ramirez L."/>
            <person name="Pisabarro A.G."/>
            <person name="Kuo A."/>
            <person name="Tritt A."/>
            <person name="Lipzen A."/>
            <person name="He G."/>
            <person name="Yan M."/>
            <person name="Ng V."/>
            <person name="Cullen D."/>
            <person name="Martin F."/>
            <person name="Rosso M.-N."/>
            <person name="Henrissat B."/>
            <person name="Hibbett D."/>
            <person name="Martinez A.T."/>
            <person name="Grigoriev I.V."/>
        </authorList>
    </citation>
    <scope>NUCLEOTIDE SEQUENCE</scope>
    <source>
        <strain evidence="2">CBS 506.95</strain>
    </source>
</reference>
<evidence type="ECO:0000256" key="1">
    <source>
        <dbReference type="SAM" id="MobiDB-lite"/>
    </source>
</evidence>
<dbReference type="EMBL" id="MU157829">
    <property type="protein sequence ID" value="KAF9533087.1"/>
    <property type="molecule type" value="Genomic_DNA"/>
</dbReference>
<feature type="compositionally biased region" description="Low complexity" evidence="1">
    <location>
        <begin position="33"/>
        <end position="53"/>
    </location>
</feature>
<evidence type="ECO:0000313" key="3">
    <source>
        <dbReference type="Proteomes" id="UP000807306"/>
    </source>
</evidence>
<protein>
    <submittedName>
        <fullName evidence="2">Uncharacterized protein</fullName>
    </submittedName>
</protein>
<comment type="caution">
    <text evidence="2">The sequence shown here is derived from an EMBL/GenBank/DDBJ whole genome shotgun (WGS) entry which is preliminary data.</text>
</comment>
<sequence length="169" mass="17759">MPSLDITPELLNVLKLLTSSPQGQALHAQGYNTTAAESKATSPSPSASPTSSTGNRTPNLIDEAFEKAEFMRDVLIDHNLLNGVGHTPEELSRIHTVDRSCKGAKFGEGVRFRSNIGNFCLNPIELPAFPSADPVAPSVAALPSATLAAAAEERVSPALAAAKARRRGC</sequence>
<proteinExistence type="predicted"/>
<organism evidence="2 3">
    <name type="scientific">Crepidotus variabilis</name>
    <dbReference type="NCBI Taxonomy" id="179855"/>
    <lineage>
        <taxon>Eukaryota</taxon>
        <taxon>Fungi</taxon>
        <taxon>Dikarya</taxon>
        <taxon>Basidiomycota</taxon>
        <taxon>Agaricomycotina</taxon>
        <taxon>Agaricomycetes</taxon>
        <taxon>Agaricomycetidae</taxon>
        <taxon>Agaricales</taxon>
        <taxon>Agaricineae</taxon>
        <taxon>Crepidotaceae</taxon>
        <taxon>Crepidotus</taxon>
    </lineage>
</organism>
<keyword evidence="3" id="KW-1185">Reference proteome</keyword>
<name>A0A9P6JTG1_9AGAR</name>
<accession>A0A9P6JTG1</accession>